<evidence type="ECO:0000313" key="2">
    <source>
        <dbReference type="EMBL" id="EFV14089.1"/>
    </source>
</evidence>
<evidence type="ECO:0000313" key="3">
    <source>
        <dbReference type="Proteomes" id="UP000004816"/>
    </source>
</evidence>
<dbReference type="Proteomes" id="UP000004816">
    <property type="component" value="Unassembled WGS sequence"/>
</dbReference>
<dbReference type="EMBL" id="ACZI02000003">
    <property type="protein sequence ID" value="EFV14089.1"/>
    <property type="molecule type" value="Genomic_DNA"/>
</dbReference>
<evidence type="ECO:0000256" key="1">
    <source>
        <dbReference type="SAM" id="MobiDB-lite"/>
    </source>
</evidence>
<organism evidence="2 3">
    <name type="scientific">Segniliparus rugosus (strain ATCC BAA-974 / DSM 45345 / CCUG 50838 / CIP 108380 / JCM 13579 / CDC 945)</name>
    <dbReference type="NCBI Taxonomy" id="679197"/>
    <lineage>
        <taxon>Bacteria</taxon>
        <taxon>Bacillati</taxon>
        <taxon>Actinomycetota</taxon>
        <taxon>Actinomycetes</taxon>
        <taxon>Mycobacteriales</taxon>
        <taxon>Segniliparaceae</taxon>
        <taxon>Segniliparus</taxon>
    </lineage>
</organism>
<feature type="region of interest" description="Disordered" evidence="1">
    <location>
        <begin position="62"/>
        <end position="85"/>
    </location>
</feature>
<comment type="caution">
    <text evidence="2">The sequence shown here is derived from an EMBL/GenBank/DDBJ whole genome shotgun (WGS) entry which is preliminary data.</text>
</comment>
<keyword evidence="3" id="KW-1185">Reference proteome</keyword>
<dbReference type="AlphaFoldDB" id="E5XNH7"/>
<dbReference type="HOGENOM" id="CLU_2071497_0_0_11"/>
<accession>E5XNH7</accession>
<protein>
    <submittedName>
        <fullName evidence="2">Uncharacterized protein</fullName>
    </submittedName>
</protein>
<reference evidence="2 3" key="1">
    <citation type="journal article" date="2011" name="Stand. Genomic Sci.">
        <title>High quality draft genome sequence of Segniliparus rugosus CDC 945(T)= (ATCC BAA-974(T)).</title>
        <authorList>
            <person name="Earl A.M."/>
            <person name="Desjardins C.A."/>
            <person name="Fitzgerald M.G."/>
            <person name="Arachchi H.M."/>
            <person name="Zeng Q."/>
            <person name="Mehta T."/>
            <person name="Griggs A."/>
            <person name="Birren B.W."/>
            <person name="Toney N.C."/>
            <person name="Carr J."/>
            <person name="Posey J."/>
            <person name="Butler W.R."/>
        </authorList>
    </citation>
    <scope>NUCLEOTIDE SEQUENCE [LARGE SCALE GENOMIC DNA]</scope>
    <source>
        <strain evidence="3">ATCC BAA-974 / DSM 45345 / CCUG 50838 / CIP 108380 / JCM 13579 / CDC 945</strain>
    </source>
</reference>
<proteinExistence type="predicted"/>
<gene>
    <name evidence="2" type="ORF">HMPREF9336_01006</name>
</gene>
<name>E5XNH7_SEGRC</name>
<sequence>MYITFLRKKLFCRKISQKRGFAERSARYRRIFHACWCYCSEVELSCLRVGGLALDRRYSQGEPAGWEDEVDPRSGSSRWSTAPWDTKTSYPFVLPPKVLDKLAHAHGLIAKRQLANNE</sequence>